<proteinExistence type="inferred from homology"/>
<organism evidence="12 13">
    <name type="scientific">Truncatella angustata</name>
    <dbReference type="NCBI Taxonomy" id="152316"/>
    <lineage>
        <taxon>Eukaryota</taxon>
        <taxon>Fungi</taxon>
        <taxon>Dikarya</taxon>
        <taxon>Ascomycota</taxon>
        <taxon>Pezizomycotina</taxon>
        <taxon>Sordariomycetes</taxon>
        <taxon>Xylariomycetidae</taxon>
        <taxon>Amphisphaeriales</taxon>
        <taxon>Sporocadaceae</taxon>
        <taxon>Truncatella</taxon>
    </lineage>
</organism>
<dbReference type="Gene3D" id="2.70.100.10">
    <property type="entry name" value="Glycoside hydrolase, family 7, domain"/>
    <property type="match status" value="1"/>
</dbReference>
<sequence>MISKIATIGGLLAAAKAQQVGTLTTETHPKMSWQTCTSASSCTTKNGEVTVDSNWRWLHSTSGSTNCYTGNEWNSSACTDAKSCAANCALDGADYPGTYGVSTSGNAMTLKFVTKGQYCMSSMAVATNIGSRLYLMNGVDKYQMFTLLGNEFTFDVDVSKLGCGLNGALYFVSMDEDGGKSKYSTNKAGAKYGTGYCDAQCPRDLKFINGQANSDQWKPSTNDANAGVGQQGSCCSEMDIWEANSVSTAFTPHPCKTIGQHACSGDACGGTYSSDRYSGDCDPDGCDFNSYRQGVTDFYGKGLTVDTSKKFTVVTQFIKGSSGGLDAIKRYYVQNGKVIPNSETTIDGTTGNQIDPTYCAAQKTAFGDTNNFETQGGLAQMGKALAGPMVLVMSIWDDHAANMLWLDSTYPVDGTAPGTARGSCDTSSGVPADVESKQGSDQVTYSNIRFGPINSTFTQ</sequence>
<keyword evidence="4 9" id="KW-0378">Hydrolase</keyword>
<dbReference type="SUPFAM" id="SSF49899">
    <property type="entry name" value="Concanavalin A-like lectins/glucanases"/>
    <property type="match status" value="1"/>
</dbReference>
<comment type="similarity">
    <text evidence="2 9">Belongs to the glycosyl hydrolase 7 (cellulase C) family.</text>
</comment>
<accession>A0A9P8UDH9</accession>
<name>A0A9P8UDH9_9PEZI</name>
<reference evidence="12" key="1">
    <citation type="journal article" date="2021" name="Nat. Commun.">
        <title>Genetic determinants of endophytism in the Arabidopsis root mycobiome.</title>
        <authorList>
            <person name="Mesny F."/>
            <person name="Miyauchi S."/>
            <person name="Thiergart T."/>
            <person name="Pickel B."/>
            <person name="Atanasova L."/>
            <person name="Karlsson M."/>
            <person name="Huettel B."/>
            <person name="Barry K.W."/>
            <person name="Haridas S."/>
            <person name="Chen C."/>
            <person name="Bauer D."/>
            <person name="Andreopoulos W."/>
            <person name="Pangilinan J."/>
            <person name="LaButti K."/>
            <person name="Riley R."/>
            <person name="Lipzen A."/>
            <person name="Clum A."/>
            <person name="Drula E."/>
            <person name="Henrissat B."/>
            <person name="Kohler A."/>
            <person name="Grigoriev I.V."/>
            <person name="Martin F.M."/>
            <person name="Hacquard S."/>
        </authorList>
    </citation>
    <scope>NUCLEOTIDE SEQUENCE</scope>
    <source>
        <strain evidence="12">MPI-SDFR-AT-0073</strain>
    </source>
</reference>
<evidence type="ECO:0000256" key="3">
    <source>
        <dbReference type="ARBA" id="ARBA00022729"/>
    </source>
</evidence>
<protein>
    <recommendedName>
        <fullName evidence="9">Glucanase</fullName>
        <ecNumber evidence="9">3.2.1.-</ecNumber>
    </recommendedName>
</protein>
<evidence type="ECO:0000256" key="10">
    <source>
        <dbReference type="SAM" id="MobiDB-lite"/>
    </source>
</evidence>
<dbReference type="GO" id="GO:0030245">
    <property type="term" value="P:cellulose catabolic process"/>
    <property type="evidence" value="ECO:0007669"/>
    <property type="project" value="UniProtKB-KW"/>
</dbReference>
<keyword evidence="13" id="KW-1185">Reference proteome</keyword>
<feature type="region of interest" description="Disordered" evidence="10">
    <location>
        <begin position="417"/>
        <end position="440"/>
    </location>
</feature>
<dbReference type="PANTHER" id="PTHR33753">
    <property type="entry name" value="1,4-BETA-D-GLUCAN CELLOBIOHYDROLASE B"/>
    <property type="match status" value="1"/>
</dbReference>
<keyword evidence="6" id="KW-0119">Carbohydrate metabolism</keyword>
<dbReference type="InterPro" id="IPR037019">
    <property type="entry name" value="Glyco_hydro_7_sf"/>
</dbReference>
<dbReference type="InterPro" id="IPR013320">
    <property type="entry name" value="ConA-like_dom_sf"/>
</dbReference>
<comment type="caution">
    <text evidence="12">The sequence shown here is derived from an EMBL/GenBank/DDBJ whole genome shotgun (WGS) entry which is preliminary data.</text>
</comment>
<evidence type="ECO:0000256" key="6">
    <source>
        <dbReference type="ARBA" id="ARBA00023277"/>
    </source>
</evidence>
<evidence type="ECO:0000256" key="4">
    <source>
        <dbReference type="ARBA" id="ARBA00022801"/>
    </source>
</evidence>
<gene>
    <name evidence="12" type="ORF">BKA67DRAFT_628954</name>
</gene>
<dbReference type="GO" id="GO:0016162">
    <property type="term" value="F:cellulose 1,4-beta-cellobiosidase activity"/>
    <property type="evidence" value="ECO:0007669"/>
    <property type="project" value="UniProtKB-EC"/>
</dbReference>
<keyword evidence="7 9" id="KW-0326">Glycosidase</keyword>
<evidence type="ECO:0000256" key="7">
    <source>
        <dbReference type="ARBA" id="ARBA00023295"/>
    </source>
</evidence>
<evidence type="ECO:0000313" key="12">
    <source>
        <dbReference type="EMBL" id="KAH6647619.1"/>
    </source>
</evidence>
<dbReference type="AlphaFoldDB" id="A0A9P8UDH9"/>
<dbReference type="FunFam" id="2.70.100.10:FF:000001">
    <property type="entry name" value="Glucanase"/>
    <property type="match status" value="1"/>
</dbReference>
<evidence type="ECO:0000256" key="2">
    <source>
        <dbReference type="ARBA" id="ARBA00006044"/>
    </source>
</evidence>
<evidence type="ECO:0000313" key="13">
    <source>
        <dbReference type="Proteomes" id="UP000758603"/>
    </source>
</evidence>
<evidence type="ECO:0000256" key="1">
    <source>
        <dbReference type="ARBA" id="ARBA00001641"/>
    </source>
</evidence>
<comment type="catalytic activity">
    <reaction evidence="1">
        <text>Hydrolysis of (1-&gt;4)-beta-D-glucosidic linkages in cellulose and cellotetraose, releasing cellobiose from the non-reducing ends of the chains.</text>
        <dbReference type="EC" id="3.2.1.91"/>
    </reaction>
</comment>
<evidence type="ECO:0000256" key="9">
    <source>
        <dbReference type="RuleBase" id="RU361164"/>
    </source>
</evidence>
<dbReference type="Pfam" id="PF00840">
    <property type="entry name" value="Glyco_hydro_7"/>
    <property type="match status" value="1"/>
</dbReference>
<feature type="chain" id="PRO_5040138025" description="Glucanase" evidence="11">
    <location>
        <begin position="18"/>
        <end position="459"/>
    </location>
</feature>
<evidence type="ECO:0000256" key="5">
    <source>
        <dbReference type="ARBA" id="ARBA00023001"/>
    </source>
</evidence>
<keyword evidence="3 11" id="KW-0732">Signal</keyword>
<dbReference type="InterPro" id="IPR001722">
    <property type="entry name" value="Glyco_hydro_7"/>
</dbReference>
<dbReference type="PANTHER" id="PTHR33753:SF2">
    <property type="entry name" value="GLYCOSIDE HYDROLASE FAMILY 7 PROTEIN"/>
    <property type="match status" value="1"/>
</dbReference>
<feature type="signal peptide" evidence="11">
    <location>
        <begin position="1"/>
        <end position="17"/>
    </location>
</feature>
<dbReference type="CDD" id="cd07999">
    <property type="entry name" value="GH7_CBH_EG"/>
    <property type="match status" value="1"/>
</dbReference>
<dbReference type="Proteomes" id="UP000758603">
    <property type="component" value="Unassembled WGS sequence"/>
</dbReference>
<keyword evidence="5 9" id="KW-0136">Cellulose degradation</keyword>
<dbReference type="GeneID" id="70134463"/>
<dbReference type="EMBL" id="JAGPXC010000008">
    <property type="protein sequence ID" value="KAH6647619.1"/>
    <property type="molecule type" value="Genomic_DNA"/>
</dbReference>
<keyword evidence="8 9" id="KW-0624">Polysaccharide degradation</keyword>
<evidence type="ECO:0000256" key="8">
    <source>
        <dbReference type="ARBA" id="ARBA00023326"/>
    </source>
</evidence>
<dbReference type="PRINTS" id="PR00734">
    <property type="entry name" value="GLHYDRLASE7"/>
</dbReference>
<evidence type="ECO:0000256" key="11">
    <source>
        <dbReference type="SAM" id="SignalP"/>
    </source>
</evidence>
<dbReference type="OrthoDB" id="412382at2759"/>
<dbReference type="RefSeq" id="XP_045954131.1">
    <property type="nucleotide sequence ID" value="XM_046105572.1"/>
</dbReference>
<dbReference type="EC" id="3.2.1.-" evidence="9"/>